<dbReference type="Proteomes" id="UP000748752">
    <property type="component" value="Unassembled WGS sequence"/>
</dbReference>
<keyword evidence="3" id="KW-0732">Signal</keyword>
<evidence type="ECO:0000256" key="2">
    <source>
        <dbReference type="ARBA" id="ARBA00010742"/>
    </source>
</evidence>
<accession>A0ABS1CHN9</accession>
<dbReference type="Pfam" id="PF13379">
    <property type="entry name" value="NMT1_2"/>
    <property type="match status" value="1"/>
</dbReference>
<reference evidence="4 5" key="1">
    <citation type="journal article" date="2020" name="Microorganisms">
        <title>Osmotic Adaptation and Compatible Solute Biosynthesis of Phototrophic Bacteria as Revealed from Genome Analyses.</title>
        <authorList>
            <person name="Imhoff J.F."/>
            <person name="Rahn T."/>
            <person name="Kunzel S."/>
            <person name="Keller A."/>
            <person name="Neulinger S.C."/>
        </authorList>
    </citation>
    <scope>NUCLEOTIDE SEQUENCE [LARGE SCALE GENOMIC DNA]</scope>
    <source>
        <strain evidence="4 5">DSM 6210</strain>
    </source>
</reference>
<sequence length="366" mass="39876">MYSTSCGRGSRHPELADASLAPDWPRRRTAHYRLRGLVAAVVIAALCGGASGESIRIDGADYLGDLPTVIAAGEGLFARRGLDAEVRYNSSGKQSLARLRAGETDVALCALTPLVIDRLSDPTPGGAEDPVILANLLHSTHINRVVVRSDLPAVDLAGTDNDLRVALPKGTNAEFAWWVFTIFQGLDPSRFTVHDQPAHAIAGLLASGEADAAVVREPWIARMRQRRLPIETVDADGRYTAKWVLVTSGRVVATRPRMVRSLLAVYRDAVELIERSPKPALARYARRVGVDPQAQRPTWHVLDYDLGLDWSLIATLQQQIDWAREHYGAAVSEVAVLSMIDPVPLHDLYPWAVAIPHPRLTAGPAE</sequence>
<evidence type="ECO:0008006" key="6">
    <source>
        <dbReference type="Google" id="ProtNLM"/>
    </source>
</evidence>
<dbReference type="SUPFAM" id="SSF53850">
    <property type="entry name" value="Periplasmic binding protein-like II"/>
    <property type="match status" value="1"/>
</dbReference>
<comment type="subcellular location">
    <subcellularLocation>
        <location evidence="1">Periplasm</location>
    </subcellularLocation>
</comment>
<comment type="caution">
    <text evidence="4">The sequence shown here is derived from an EMBL/GenBank/DDBJ whole genome shotgun (WGS) entry which is preliminary data.</text>
</comment>
<organism evidence="4 5">
    <name type="scientific">Thiohalocapsa halophila</name>
    <dbReference type="NCBI Taxonomy" id="69359"/>
    <lineage>
        <taxon>Bacteria</taxon>
        <taxon>Pseudomonadati</taxon>
        <taxon>Pseudomonadota</taxon>
        <taxon>Gammaproteobacteria</taxon>
        <taxon>Chromatiales</taxon>
        <taxon>Chromatiaceae</taxon>
        <taxon>Thiohalocapsa</taxon>
    </lineage>
</organism>
<evidence type="ECO:0000256" key="3">
    <source>
        <dbReference type="ARBA" id="ARBA00022729"/>
    </source>
</evidence>
<dbReference type="Gene3D" id="3.40.190.10">
    <property type="entry name" value="Periplasmic binding protein-like II"/>
    <property type="match status" value="2"/>
</dbReference>
<evidence type="ECO:0000313" key="4">
    <source>
        <dbReference type="EMBL" id="MBK1631440.1"/>
    </source>
</evidence>
<dbReference type="PANTHER" id="PTHR30024">
    <property type="entry name" value="ALIPHATIC SULFONATES-BINDING PROTEIN-RELATED"/>
    <property type="match status" value="1"/>
</dbReference>
<evidence type="ECO:0000256" key="1">
    <source>
        <dbReference type="ARBA" id="ARBA00004418"/>
    </source>
</evidence>
<dbReference type="PANTHER" id="PTHR30024:SF47">
    <property type="entry name" value="TAURINE-BINDING PERIPLASMIC PROTEIN"/>
    <property type="match status" value="1"/>
</dbReference>
<comment type="similarity">
    <text evidence="2">Belongs to the bacterial solute-binding protein SsuA/TauA family.</text>
</comment>
<keyword evidence="5" id="KW-1185">Reference proteome</keyword>
<gene>
    <name evidence="4" type="ORF">CKO31_11950</name>
</gene>
<evidence type="ECO:0000313" key="5">
    <source>
        <dbReference type="Proteomes" id="UP000748752"/>
    </source>
</evidence>
<protein>
    <recommendedName>
        <fullName evidence="6">ABC transporter substrate-binding protein</fullName>
    </recommendedName>
</protein>
<proteinExistence type="inferred from homology"/>
<dbReference type="EMBL" id="NRRV01000026">
    <property type="protein sequence ID" value="MBK1631440.1"/>
    <property type="molecule type" value="Genomic_DNA"/>
</dbReference>
<name>A0ABS1CHN9_9GAMM</name>